<organism evidence="1 2">
    <name type="scientific">Komagataeibacter intermedius AF2</name>
    <dbReference type="NCBI Taxonomy" id="1458464"/>
    <lineage>
        <taxon>Bacteria</taxon>
        <taxon>Pseudomonadati</taxon>
        <taxon>Pseudomonadota</taxon>
        <taxon>Alphaproteobacteria</taxon>
        <taxon>Acetobacterales</taxon>
        <taxon>Acetobacteraceae</taxon>
        <taxon>Komagataeibacter</taxon>
    </lineage>
</organism>
<dbReference type="OrthoDB" id="3358108at2"/>
<dbReference type="InterPro" id="IPR047729">
    <property type="entry name" value="Sce7726-like"/>
</dbReference>
<evidence type="ECO:0008006" key="3">
    <source>
        <dbReference type="Google" id="ProtNLM"/>
    </source>
</evidence>
<protein>
    <recommendedName>
        <fullName evidence="3">Sce7726 family protein</fullName>
    </recommendedName>
</protein>
<comment type="caution">
    <text evidence="1">The sequence shown here is derived from an EMBL/GenBank/DDBJ whole genome shotgun (WGS) entry which is preliminary data.</text>
</comment>
<gene>
    <name evidence="1" type="ORF">GLUCOINTEAF2_0202856</name>
</gene>
<reference evidence="1 2" key="1">
    <citation type="submission" date="2015-07" db="EMBL/GenBank/DDBJ databases">
        <title>Draft Genome Sequence of Komagataeibacter intermedius Strain AF2, Isolated from Kombucha Tea.</title>
        <authorList>
            <person name="Santos R.A."/>
            <person name="Berretta A.A."/>
            <person name="Barud H.S."/>
            <person name="Ribeiro S.J."/>
            <person name="Gonzalez-Garcia L.N."/>
            <person name="Zucchi T.D."/>
            <person name="Goldman G.H."/>
            <person name="Riano-Pachon D.M."/>
        </authorList>
    </citation>
    <scope>NUCLEOTIDE SEQUENCE [LARGE SCALE GENOMIC DNA]</scope>
    <source>
        <strain evidence="1 2">AF2</strain>
    </source>
</reference>
<dbReference type="EMBL" id="JUFX02000206">
    <property type="protein sequence ID" value="KPH86241.1"/>
    <property type="molecule type" value="Genomic_DNA"/>
</dbReference>
<evidence type="ECO:0000313" key="2">
    <source>
        <dbReference type="Proteomes" id="UP000031553"/>
    </source>
</evidence>
<proteinExistence type="predicted"/>
<dbReference type="Proteomes" id="UP000031553">
    <property type="component" value="Unassembled WGS sequence"/>
</dbReference>
<accession>A0A0N1FAP1</accession>
<dbReference type="AlphaFoldDB" id="A0A0N1FAP1"/>
<name>A0A0N1FAP1_9PROT</name>
<evidence type="ECO:0000313" key="1">
    <source>
        <dbReference type="EMBL" id="KPH86241.1"/>
    </source>
</evidence>
<sequence>MKKIETSDLEIRKALHAKYLRRANSRPNTLIIDELGLVHAKSRIDIAVINGHIHGYEIKSEKDNLDRLDIQISTYTKSLQKITFVASKKHLEDIISVVPEWCGLILAERGIRGGINFSVLRTATINPLVDPFMMAHLLWRDEVVDLLKQAGYSAKDLRQPRKQLYEILCRVMTPKELTASIRSFMVQRRTWRDR</sequence>
<dbReference type="RefSeq" id="WP_082084856.1">
    <property type="nucleotide sequence ID" value="NZ_JUFX02000206.1"/>
</dbReference>
<dbReference type="NCBIfam" id="NF033832">
    <property type="entry name" value="sce7726_fam"/>
    <property type="match status" value="1"/>
</dbReference>